<sequence>MPLLTNENINLIFPHGIEMKGVGLTEQDFNELELNAIIHMIDNNHKHFNDIRNIFRQLSVDPETIKFRLDIVEDLLNNSELLLCLEESLSIIADMRFVSGKYSSVSVDMLQTVSRIKELSIYVDFVQQLLKAFTEAHLKSEGLIRLRDRIIQISEDIDFKNLSEQLPILQKGLDSISSVTIGINFDAQLNPVEATLISINDKKFSGNSLLGKLFASGKEYQGISELYKNPEHMETVHISKNDTSTYDMSPEETELRRILFRDLKKVLKHVLKPIQPMVERYAYLHFNWILSLETDIAFYVGAVKFINKLRDWGMPMSRPTLLPSEERKTRLKGNYNLNLALRLSTRYEDGKLGDHIVTNDVNFDDHGRIFILTGPNSGGKTTYAQAIGLTQVLMQAGLYVPCVEAEMSPVDGLYPYFNVEENSSMETGRLGVESKKIGEIFQNATPNSLILLNESFSSTSPGESLYLMKDIVCALKLLGLRAVIATHLHELAESVNEINAQQAGDSKLISMVAGIKEGIDHHLTESNRSYKVTPGKPQGQSFARDIARQYGISLKQLTQTIHERNLVTIPSE</sequence>
<dbReference type="EMBL" id="LIUT01000001">
    <property type="protein sequence ID" value="KOR90543.1"/>
    <property type="molecule type" value="Genomic_DNA"/>
</dbReference>
<dbReference type="SUPFAM" id="SSF48334">
    <property type="entry name" value="DNA repair protein MutS, domain III"/>
    <property type="match status" value="1"/>
</dbReference>
<dbReference type="PANTHER" id="PTHR11361">
    <property type="entry name" value="DNA MISMATCH REPAIR PROTEIN MUTS FAMILY MEMBER"/>
    <property type="match status" value="1"/>
</dbReference>
<evidence type="ECO:0000256" key="2">
    <source>
        <dbReference type="ARBA" id="ARBA00022840"/>
    </source>
</evidence>
<dbReference type="GO" id="GO:0030983">
    <property type="term" value="F:mismatched DNA binding"/>
    <property type="evidence" value="ECO:0007669"/>
    <property type="project" value="InterPro"/>
</dbReference>
<dbReference type="Gene3D" id="1.10.1420.10">
    <property type="match status" value="1"/>
</dbReference>
<accession>A0A0M1P7S4</accession>
<dbReference type="SMART" id="SM00534">
    <property type="entry name" value="MUTSac"/>
    <property type="match status" value="1"/>
</dbReference>
<evidence type="ECO:0000313" key="5">
    <source>
        <dbReference type="EMBL" id="KOR90543.1"/>
    </source>
</evidence>
<dbReference type="PANTHER" id="PTHR11361:SF34">
    <property type="entry name" value="DNA MISMATCH REPAIR PROTEIN MSH1, MITOCHONDRIAL"/>
    <property type="match status" value="1"/>
</dbReference>
<dbReference type="GO" id="GO:0005829">
    <property type="term" value="C:cytosol"/>
    <property type="evidence" value="ECO:0007669"/>
    <property type="project" value="TreeGrafter"/>
</dbReference>
<dbReference type="GO" id="GO:0140664">
    <property type="term" value="F:ATP-dependent DNA damage sensor activity"/>
    <property type="evidence" value="ECO:0007669"/>
    <property type="project" value="InterPro"/>
</dbReference>
<evidence type="ECO:0000313" key="6">
    <source>
        <dbReference type="Proteomes" id="UP000036932"/>
    </source>
</evidence>
<name>A0A0M1P7S4_9BACL</name>
<keyword evidence="3" id="KW-0238">DNA-binding</keyword>
<dbReference type="InterPro" id="IPR000432">
    <property type="entry name" value="DNA_mismatch_repair_MutS_C"/>
</dbReference>
<keyword evidence="2" id="KW-0067">ATP-binding</keyword>
<dbReference type="Pfam" id="PF00488">
    <property type="entry name" value="MutS_V"/>
    <property type="match status" value="1"/>
</dbReference>
<evidence type="ECO:0000259" key="4">
    <source>
        <dbReference type="SMART" id="SM00534"/>
    </source>
</evidence>
<gene>
    <name evidence="5" type="ORF">AM231_16340</name>
</gene>
<protein>
    <recommendedName>
        <fullName evidence="4">DNA mismatch repair proteins mutS family domain-containing protein</fullName>
    </recommendedName>
</protein>
<reference evidence="6" key="1">
    <citation type="submission" date="2015-08" db="EMBL/GenBank/DDBJ databases">
        <title>Genome sequencing project for genomic taxonomy and phylogenomics of Bacillus-like bacteria.</title>
        <authorList>
            <person name="Liu B."/>
            <person name="Wang J."/>
            <person name="Zhu Y."/>
            <person name="Liu G."/>
            <person name="Chen Q."/>
            <person name="Chen Z."/>
            <person name="Lan J."/>
            <person name="Che J."/>
            <person name="Ge C."/>
            <person name="Shi H."/>
            <person name="Pan Z."/>
            <person name="Liu X."/>
        </authorList>
    </citation>
    <scope>NUCLEOTIDE SEQUENCE [LARGE SCALE GENOMIC DNA]</scope>
    <source>
        <strain evidence="6">FJAT-22460</strain>
    </source>
</reference>
<dbReference type="InterPro" id="IPR045076">
    <property type="entry name" value="MutS"/>
</dbReference>
<organism evidence="5 6">
    <name type="scientific">Paenibacillus solani</name>
    <dbReference type="NCBI Taxonomy" id="1705565"/>
    <lineage>
        <taxon>Bacteria</taxon>
        <taxon>Bacillati</taxon>
        <taxon>Bacillota</taxon>
        <taxon>Bacilli</taxon>
        <taxon>Bacillales</taxon>
        <taxon>Paenibacillaceae</taxon>
        <taxon>Paenibacillus</taxon>
    </lineage>
</organism>
<dbReference type="InterPro" id="IPR036187">
    <property type="entry name" value="DNA_mismatch_repair_MutS_sf"/>
</dbReference>
<dbReference type="Gene3D" id="3.40.50.300">
    <property type="entry name" value="P-loop containing nucleotide triphosphate hydrolases"/>
    <property type="match status" value="1"/>
</dbReference>
<dbReference type="SUPFAM" id="SSF52540">
    <property type="entry name" value="P-loop containing nucleoside triphosphate hydrolases"/>
    <property type="match status" value="1"/>
</dbReference>
<feature type="domain" description="DNA mismatch repair proteins mutS family" evidence="4">
    <location>
        <begin position="367"/>
        <end position="565"/>
    </location>
</feature>
<evidence type="ECO:0000256" key="1">
    <source>
        <dbReference type="ARBA" id="ARBA00022741"/>
    </source>
</evidence>
<comment type="caution">
    <text evidence="5">The sequence shown here is derived from an EMBL/GenBank/DDBJ whole genome shotgun (WGS) entry which is preliminary data.</text>
</comment>
<proteinExistence type="predicted"/>
<dbReference type="GO" id="GO:0006298">
    <property type="term" value="P:mismatch repair"/>
    <property type="evidence" value="ECO:0007669"/>
    <property type="project" value="InterPro"/>
</dbReference>
<dbReference type="Proteomes" id="UP000036932">
    <property type="component" value="Unassembled WGS sequence"/>
</dbReference>
<dbReference type="PATRIC" id="fig|1705565.3.peg.5356"/>
<dbReference type="GO" id="GO:0005524">
    <property type="term" value="F:ATP binding"/>
    <property type="evidence" value="ECO:0007669"/>
    <property type="project" value="UniProtKB-KW"/>
</dbReference>
<keyword evidence="6" id="KW-1185">Reference proteome</keyword>
<keyword evidence="1" id="KW-0547">Nucleotide-binding</keyword>
<dbReference type="InterPro" id="IPR027417">
    <property type="entry name" value="P-loop_NTPase"/>
</dbReference>
<dbReference type="AlphaFoldDB" id="A0A0M1P7S4"/>
<evidence type="ECO:0000256" key="3">
    <source>
        <dbReference type="ARBA" id="ARBA00023125"/>
    </source>
</evidence>